<dbReference type="Pfam" id="PF08905">
    <property type="entry name" value="DUF1850"/>
    <property type="match status" value="1"/>
</dbReference>
<keyword evidence="3" id="KW-1185">Reference proteome</keyword>
<keyword evidence="1" id="KW-0472">Membrane</keyword>
<gene>
    <name evidence="2" type="ORF">ACFSW4_03015</name>
</gene>
<comment type="caution">
    <text evidence="2">The sequence shown here is derived from an EMBL/GenBank/DDBJ whole genome shotgun (WGS) entry which is preliminary data.</text>
</comment>
<name>A0ABW5Q7L7_9BACI</name>
<reference evidence="3" key="1">
    <citation type="journal article" date="2019" name="Int. J. Syst. Evol. Microbiol.">
        <title>The Global Catalogue of Microorganisms (GCM) 10K type strain sequencing project: providing services to taxonomists for standard genome sequencing and annotation.</title>
        <authorList>
            <consortium name="The Broad Institute Genomics Platform"/>
            <consortium name="The Broad Institute Genome Sequencing Center for Infectious Disease"/>
            <person name="Wu L."/>
            <person name="Ma J."/>
        </authorList>
    </citation>
    <scope>NUCLEOTIDE SEQUENCE [LARGE SCALE GENOMIC DNA]</scope>
    <source>
        <strain evidence="3">TISTR 1571</strain>
    </source>
</reference>
<dbReference type="RefSeq" id="WP_377327361.1">
    <property type="nucleotide sequence ID" value="NZ_JBHUMZ010000011.1"/>
</dbReference>
<dbReference type="Proteomes" id="UP001597452">
    <property type="component" value="Unassembled WGS sequence"/>
</dbReference>
<keyword evidence="1" id="KW-1133">Transmembrane helix</keyword>
<dbReference type="InterPro" id="IPR015001">
    <property type="entry name" value="DUF1850"/>
</dbReference>
<sequence length="188" mass="21973">MSKSNRSTEHDNQKALRLSNAFFKKKYWLITIIAVTTVVLLLTIQSGKKLVIEDLQTGHILWQEQVDRGDWFSHRYIHSVEKSPVIEKFKISGDWRILTMESWTKSFGAGLPYEDKGDVEMKDGFFVIKNLNRPVFGGELKFQPSHLYPHTFKFKDQTITFSEPPYSETQILVEIQNATLWDQLKMLF</sequence>
<evidence type="ECO:0000313" key="3">
    <source>
        <dbReference type="Proteomes" id="UP001597452"/>
    </source>
</evidence>
<accession>A0ABW5Q7L7</accession>
<feature type="transmembrane region" description="Helical" evidence="1">
    <location>
        <begin position="27"/>
        <end position="44"/>
    </location>
</feature>
<keyword evidence="1" id="KW-0812">Transmembrane</keyword>
<evidence type="ECO:0000313" key="2">
    <source>
        <dbReference type="EMBL" id="MFD2637846.1"/>
    </source>
</evidence>
<organism evidence="2 3">
    <name type="scientific">Piscibacillus salipiscarius</name>
    <dbReference type="NCBI Taxonomy" id="299480"/>
    <lineage>
        <taxon>Bacteria</taxon>
        <taxon>Bacillati</taxon>
        <taxon>Bacillota</taxon>
        <taxon>Bacilli</taxon>
        <taxon>Bacillales</taxon>
        <taxon>Bacillaceae</taxon>
        <taxon>Piscibacillus</taxon>
    </lineage>
</organism>
<protein>
    <submittedName>
        <fullName evidence="2">DUF1850 domain-containing protein</fullName>
    </submittedName>
</protein>
<dbReference type="EMBL" id="JBHUMZ010000011">
    <property type="protein sequence ID" value="MFD2637846.1"/>
    <property type="molecule type" value="Genomic_DNA"/>
</dbReference>
<evidence type="ECO:0000256" key="1">
    <source>
        <dbReference type="SAM" id="Phobius"/>
    </source>
</evidence>
<proteinExistence type="predicted"/>